<comment type="caution">
    <text evidence="1">The sequence shown here is derived from an EMBL/GenBank/DDBJ whole genome shotgun (WGS) entry which is preliminary data.</text>
</comment>
<keyword evidence="2" id="KW-1185">Reference proteome</keyword>
<evidence type="ECO:0000313" key="2">
    <source>
        <dbReference type="Proteomes" id="UP000887013"/>
    </source>
</evidence>
<organism evidence="1 2">
    <name type="scientific">Nephila pilipes</name>
    <name type="common">Giant wood spider</name>
    <name type="synonym">Nephila maculata</name>
    <dbReference type="NCBI Taxonomy" id="299642"/>
    <lineage>
        <taxon>Eukaryota</taxon>
        <taxon>Metazoa</taxon>
        <taxon>Ecdysozoa</taxon>
        <taxon>Arthropoda</taxon>
        <taxon>Chelicerata</taxon>
        <taxon>Arachnida</taxon>
        <taxon>Araneae</taxon>
        <taxon>Araneomorphae</taxon>
        <taxon>Entelegynae</taxon>
        <taxon>Araneoidea</taxon>
        <taxon>Nephilidae</taxon>
        <taxon>Nephila</taxon>
    </lineage>
</organism>
<gene>
    <name evidence="1" type="ORF">NPIL_692361</name>
</gene>
<dbReference type="EMBL" id="BMAW01051439">
    <property type="protein sequence ID" value="GFS80496.1"/>
    <property type="molecule type" value="Genomic_DNA"/>
</dbReference>
<proteinExistence type="predicted"/>
<name>A0A8X6MVX9_NEPPI</name>
<dbReference type="Proteomes" id="UP000887013">
    <property type="component" value="Unassembled WGS sequence"/>
</dbReference>
<protein>
    <submittedName>
        <fullName evidence="1">Uncharacterized protein</fullName>
    </submittedName>
</protein>
<evidence type="ECO:0000313" key="1">
    <source>
        <dbReference type="EMBL" id="GFS80496.1"/>
    </source>
</evidence>
<reference evidence="1" key="1">
    <citation type="submission" date="2020-08" db="EMBL/GenBank/DDBJ databases">
        <title>Multicomponent nature underlies the extraordinary mechanical properties of spider dragline silk.</title>
        <authorList>
            <person name="Kono N."/>
            <person name="Nakamura H."/>
            <person name="Mori M."/>
            <person name="Yoshida Y."/>
            <person name="Ohtoshi R."/>
            <person name="Malay A.D."/>
            <person name="Moran D.A.P."/>
            <person name="Tomita M."/>
            <person name="Numata K."/>
            <person name="Arakawa K."/>
        </authorList>
    </citation>
    <scope>NUCLEOTIDE SEQUENCE</scope>
</reference>
<sequence length="88" mass="10505">MVIAAKNSPDLASLFDLLETEQNLENFGRMREKSVDFLKPLVESYLPENVLRIYERSKITPASRSRRRLKVETKLFLVEINMRYWRFP</sequence>
<accession>A0A8X6MVX9</accession>
<dbReference type="AlphaFoldDB" id="A0A8X6MVX9"/>